<organism evidence="1 2">
    <name type="scientific">Canariomyces notabilis</name>
    <dbReference type="NCBI Taxonomy" id="2074819"/>
    <lineage>
        <taxon>Eukaryota</taxon>
        <taxon>Fungi</taxon>
        <taxon>Dikarya</taxon>
        <taxon>Ascomycota</taxon>
        <taxon>Pezizomycotina</taxon>
        <taxon>Sordariomycetes</taxon>
        <taxon>Sordariomycetidae</taxon>
        <taxon>Sordariales</taxon>
        <taxon>Chaetomiaceae</taxon>
        <taxon>Canariomyces</taxon>
    </lineage>
</organism>
<name>A0AAN6TFC0_9PEZI</name>
<keyword evidence="2" id="KW-1185">Reference proteome</keyword>
<evidence type="ECO:0000313" key="2">
    <source>
        <dbReference type="Proteomes" id="UP001302812"/>
    </source>
</evidence>
<protein>
    <submittedName>
        <fullName evidence="1">Uncharacterized protein</fullName>
    </submittedName>
</protein>
<proteinExistence type="predicted"/>
<evidence type="ECO:0000313" key="1">
    <source>
        <dbReference type="EMBL" id="KAK4113388.1"/>
    </source>
</evidence>
<accession>A0AAN6TFC0</accession>
<dbReference type="GeneID" id="89934441"/>
<dbReference type="RefSeq" id="XP_064670958.1">
    <property type="nucleotide sequence ID" value="XM_064810316.1"/>
</dbReference>
<dbReference type="EMBL" id="MU853339">
    <property type="protein sequence ID" value="KAK4113388.1"/>
    <property type="molecule type" value="Genomic_DNA"/>
</dbReference>
<comment type="caution">
    <text evidence="1">The sequence shown here is derived from an EMBL/GenBank/DDBJ whole genome shotgun (WGS) entry which is preliminary data.</text>
</comment>
<reference evidence="1" key="1">
    <citation type="journal article" date="2023" name="Mol. Phylogenet. Evol.">
        <title>Genome-scale phylogeny and comparative genomics of the fungal order Sordariales.</title>
        <authorList>
            <person name="Hensen N."/>
            <person name="Bonometti L."/>
            <person name="Westerberg I."/>
            <person name="Brannstrom I.O."/>
            <person name="Guillou S."/>
            <person name="Cros-Aarteil S."/>
            <person name="Calhoun S."/>
            <person name="Haridas S."/>
            <person name="Kuo A."/>
            <person name="Mondo S."/>
            <person name="Pangilinan J."/>
            <person name="Riley R."/>
            <person name="LaButti K."/>
            <person name="Andreopoulos B."/>
            <person name="Lipzen A."/>
            <person name="Chen C."/>
            <person name="Yan M."/>
            <person name="Daum C."/>
            <person name="Ng V."/>
            <person name="Clum A."/>
            <person name="Steindorff A."/>
            <person name="Ohm R.A."/>
            <person name="Martin F."/>
            <person name="Silar P."/>
            <person name="Natvig D.O."/>
            <person name="Lalanne C."/>
            <person name="Gautier V."/>
            <person name="Ament-Velasquez S.L."/>
            <person name="Kruys A."/>
            <person name="Hutchinson M.I."/>
            <person name="Powell A.J."/>
            <person name="Barry K."/>
            <person name="Miller A.N."/>
            <person name="Grigoriev I.V."/>
            <person name="Debuchy R."/>
            <person name="Gladieux P."/>
            <person name="Hiltunen Thoren M."/>
            <person name="Johannesson H."/>
        </authorList>
    </citation>
    <scope>NUCLEOTIDE SEQUENCE</scope>
    <source>
        <strain evidence="1">CBS 508.74</strain>
    </source>
</reference>
<dbReference type="Proteomes" id="UP001302812">
    <property type="component" value="Unassembled WGS sequence"/>
</dbReference>
<dbReference type="AlphaFoldDB" id="A0AAN6TFC0"/>
<reference evidence="1" key="2">
    <citation type="submission" date="2023-05" db="EMBL/GenBank/DDBJ databases">
        <authorList>
            <consortium name="Lawrence Berkeley National Laboratory"/>
            <person name="Steindorff A."/>
            <person name="Hensen N."/>
            <person name="Bonometti L."/>
            <person name="Westerberg I."/>
            <person name="Brannstrom I.O."/>
            <person name="Guillou S."/>
            <person name="Cros-Aarteil S."/>
            <person name="Calhoun S."/>
            <person name="Haridas S."/>
            <person name="Kuo A."/>
            <person name="Mondo S."/>
            <person name="Pangilinan J."/>
            <person name="Riley R."/>
            <person name="Labutti K."/>
            <person name="Andreopoulos B."/>
            <person name="Lipzen A."/>
            <person name="Chen C."/>
            <person name="Yanf M."/>
            <person name="Daum C."/>
            <person name="Ng V."/>
            <person name="Clum A."/>
            <person name="Ohm R."/>
            <person name="Martin F."/>
            <person name="Silar P."/>
            <person name="Natvig D."/>
            <person name="Lalanne C."/>
            <person name="Gautier V."/>
            <person name="Ament-Velasquez S.L."/>
            <person name="Kruys A."/>
            <person name="Hutchinson M.I."/>
            <person name="Powell A.J."/>
            <person name="Barry K."/>
            <person name="Miller A.N."/>
            <person name="Grigoriev I.V."/>
            <person name="Debuchy R."/>
            <person name="Gladieux P."/>
            <person name="Thoren M.H."/>
            <person name="Johannesson H."/>
        </authorList>
    </citation>
    <scope>NUCLEOTIDE SEQUENCE</scope>
    <source>
        <strain evidence="1">CBS 508.74</strain>
    </source>
</reference>
<gene>
    <name evidence="1" type="ORF">N656DRAFT_615626</name>
</gene>
<sequence length="154" mass="16786">MEVTAHVLAPCGSGTSLVDILAVFCAWASEGFGLAERLSFSSTTLGTSYGNVSPNTTLKTLLLPFRVNTTSLINKGVAIPLRTKPPSFTSFSPMCLPYMSTAGSPIYRYQSQRTMIPYRRCAHSRMNLGQAVFQMLSYRLTASFQDEFPALPTG</sequence>